<proteinExistence type="predicted"/>
<keyword evidence="1" id="KW-0812">Transmembrane</keyword>
<evidence type="ECO:0000256" key="1">
    <source>
        <dbReference type="SAM" id="Phobius"/>
    </source>
</evidence>
<keyword evidence="1" id="KW-1133">Transmembrane helix</keyword>
<keyword evidence="1" id="KW-0472">Membrane</keyword>
<gene>
    <name evidence="2" type="ORF">J21TS7_01440</name>
</gene>
<feature type="transmembrane region" description="Helical" evidence="1">
    <location>
        <begin position="33"/>
        <end position="54"/>
    </location>
</feature>
<evidence type="ECO:0000313" key="3">
    <source>
        <dbReference type="Proteomes" id="UP000676601"/>
    </source>
</evidence>
<dbReference type="Proteomes" id="UP000676601">
    <property type="component" value="Unassembled WGS sequence"/>
</dbReference>
<sequence length="57" mass="6126">MMRRFATFLLSVIISVIVCYTLAAVSGAGDTGLIVSLLITISLQISFLTVVCIFKKS</sequence>
<reference evidence="2 3" key="1">
    <citation type="submission" date="2021-03" db="EMBL/GenBank/DDBJ databases">
        <title>Antimicrobial resistance genes in bacteria isolated from Japanese honey, and their potential for conferring macrolide and lincosamide resistance in the American foulbrood pathogen Paenibacillus larvae.</title>
        <authorList>
            <person name="Okamoto M."/>
            <person name="Kumagai M."/>
            <person name="Kanamori H."/>
            <person name="Takamatsu D."/>
        </authorList>
    </citation>
    <scope>NUCLEOTIDE SEQUENCE [LARGE SCALE GENOMIC DNA]</scope>
    <source>
        <strain evidence="2 3">J21TS7</strain>
    </source>
</reference>
<organism evidence="2 3">
    <name type="scientific">Paenibacillus cineris</name>
    <dbReference type="NCBI Taxonomy" id="237530"/>
    <lineage>
        <taxon>Bacteria</taxon>
        <taxon>Bacillati</taxon>
        <taxon>Bacillota</taxon>
        <taxon>Bacilli</taxon>
        <taxon>Bacillales</taxon>
        <taxon>Paenibacillaceae</taxon>
        <taxon>Paenibacillus</taxon>
    </lineage>
</organism>
<accession>A0ABQ4L5E2</accession>
<keyword evidence="3" id="KW-1185">Reference proteome</keyword>
<evidence type="ECO:0000313" key="2">
    <source>
        <dbReference type="EMBL" id="GIO51826.1"/>
    </source>
</evidence>
<name>A0ABQ4L5E2_9BACL</name>
<protein>
    <recommendedName>
        <fullName evidence="4">Lipoprotein</fullName>
    </recommendedName>
</protein>
<dbReference type="EMBL" id="BORU01000001">
    <property type="protein sequence ID" value="GIO51826.1"/>
    <property type="molecule type" value="Genomic_DNA"/>
</dbReference>
<comment type="caution">
    <text evidence="2">The sequence shown here is derived from an EMBL/GenBank/DDBJ whole genome shotgun (WGS) entry which is preliminary data.</text>
</comment>
<evidence type="ECO:0008006" key="4">
    <source>
        <dbReference type="Google" id="ProtNLM"/>
    </source>
</evidence>